<sequence length="42" mass="4632">MLFVSWAPAAFTAAVVPLRHSRALLHGCFIFDSTNRSSLGKR</sequence>
<reference evidence="1 2" key="1">
    <citation type="submission" date="2016-10" db="EMBL/GenBank/DDBJ databases">
        <authorList>
            <person name="de Groot N.N."/>
        </authorList>
    </citation>
    <scope>NUCLEOTIDE SEQUENCE [LARGE SCALE GENOMIC DNA]</scope>
    <source>
        <strain evidence="1 2">DSM 2698</strain>
    </source>
</reference>
<dbReference type="AlphaFoldDB" id="A0A1G5NJF0"/>
<organism evidence="1 2">
    <name type="scientific">Afifella marina DSM 2698</name>
    <dbReference type="NCBI Taxonomy" id="1120955"/>
    <lineage>
        <taxon>Bacteria</taxon>
        <taxon>Pseudomonadati</taxon>
        <taxon>Pseudomonadota</taxon>
        <taxon>Alphaproteobacteria</taxon>
        <taxon>Hyphomicrobiales</taxon>
        <taxon>Afifellaceae</taxon>
        <taxon>Afifella</taxon>
    </lineage>
</organism>
<evidence type="ECO:0000313" key="1">
    <source>
        <dbReference type="EMBL" id="SCZ37526.1"/>
    </source>
</evidence>
<dbReference type="EMBL" id="FMVW01000004">
    <property type="protein sequence ID" value="SCZ37526.1"/>
    <property type="molecule type" value="Genomic_DNA"/>
</dbReference>
<protein>
    <submittedName>
        <fullName evidence="1">Uncharacterized protein</fullName>
    </submittedName>
</protein>
<accession>A0A1G5NJF0</accession>
<name>A0A1G5NJF0_AFIMA</name>
<gene>
    <name evidence="1" type="ORF">SAMN03080610_02195</name>
</gene>
<proteinExistence type="predicted"/>
<dbReference type="Proteomes" id="UP000199347">
    <property type="component" value="Unassembled WGS sequence"/>
</dbReference>
<evidence type="ECO:0000313" key="2">
    <source>
        <dbReference type="Proteomes" id="UP000199347"/>
    </source>
</evidence>
<keyword evidence="2" id="KW-1185">Reference proteome</keyword>